<evidence type="ECO:0000313" key="2">
    <source>
        <dbReference type="EMBL" id="GAG35275.1"/>
    </source>
</evidence>
<dbReference type="InterPro" id="IPR001036">
    <property type="entry name" value="Acrflvin-R"/>
</dbReference>
<protein>
    <recommendedName>
        <fullName evidence="3">Acriflavin resistance protein</fullName>
    </recommendedName>
</protein>
<feature type="non-terminal residue" evidence="2">
    <location>
        <position position="1"/>
    </location>
</feature>
<comment type="caution">
    <text evidence="2">The sequence shown here is derived from an EMBL/GenBank/DDBJ whole genome shotgun (WGS) entry which is preliminary data.</text>
</comment>
<feature type="compositionally biased region" description="Pro residues" evidence="1">
    <location>
        <begin position="168"/>
        <end position="182"/>
    </location>
</feature>
<proteinExistence type="predicted"/>
<feature type="compositionally biased region" description="Low complexity" evidence="1">
    <location>
        <begin position="183"/>
        <end position="208"/>
    </location>
</feature>
<gene>
    <name evidence="2" type="ORF">S01H1_67024</name>
</gene>
<name>X0WX44_9ZZZZ</name>
<dbReference type="AlphaFoldDB" id="X0WX44"/>
<dbReference type="Pfam" id="PF00873">
    <property type="entry name" value="ACR_tran"/>
    <property type="match status" value="1"/>
</dbReference>
<sequence>IIAVLILAAGVIAVTQLRQELIPSIEFPQTIVLAFNNGSEPDEMLDEVTVPMEEAVSQIEGVVNVETTTSNGVAYMIARNEFGLDQDTIREEIQVALENIDFPEGMDTPKLLTFSFADLPIASLSVSSNNLTLPELKALVESDINPVLEAIEGIAAVEVSGGQELPTMAPPTEEPTPEPTPEPAATFTATPTEEPTATLEPTSTPTETPTGAVIVVALPDSWIQAGAAQGMKLETSEDLTPDVINGVIA</sequence>
<accession>X0WX44</accession>
<dbReference type="PANTHER" id="PTHR32063">
    <property type="match status" value="1"/>
</dbReference>
<evidence type="ECO:0008006" key="3">
    <source>
        <dbReference type="Google" id="ProtNLM"/>
    </source>
</evidence>
<dbReference type="EMBL" id="BARS01044351">
    <property type="protein sequence ID" value="GAG35275.1"/>
    <property type="molecule type" value="Genomic_DNA"/>
</dbReference>
<dbReference type="GO" id="GO:0042910">
    <property type="term" value="F:xenobiotic transmembrane transporter activity"/>
    <property type="evidence" value="ECO:0007669"/>
    <property type="project" value="TreeGrafter"/>
</dbReference>
<dbReference type="Gene3D" id="3.30.70.1320">
    <property type="entry name" value="Multidrug efflux transporter AcrB pore domain like"/>
    <property type="match status" value="1"/>
</dbReference>
<dbReference type="GO" id="GO:0005886">
    <property type="term" value="C:plasma membrane"/>
    <property type="evidence" value="ECO:0007669"/>
    <property type="project" value="TreeGrafter"/>
</dbReference>
<reference evidence="2" key="1">
    <citation type="journal article" date="2014" name="Front. Microbiol.">
        <title>High frequency of phylogenetically diverse reductive dehalogenase-homologous genes in deep subseafloor sedimentary metagenomes.</title>
        <authorList>
            <person name="Kawai M."/>
            <person name="Futagami T."/>
            <person name="Toyoda A."/>
            <person name="Takaki Y."/>
            <person name="Nishi S."/>
            <person name="Hori S."/>
            <person name="Arai W."/>
            <person name="Tsubouchi T."/>
            <person name="Morono Y."/>
            <person name="Uchiyama I."/>
            <person name="Ito T."/>
            <person name="Fujiyama A."/>
            <person name="Inagaki F."/>
            <person name="Takami H."/>
        </authorList>
    </citation>
    <scope>NUCLEOTIDE SEQUENCE</scope>
    <source>
        <strain evidence="2">Expedition CK06-06</strain>
    </source>
</reference>
<evidence type="ECO:0000256" key="1">
    <source>
        <dbReference type="SAM" id="MobiDB-lite"/>
    </source>
</evidence>
<dbReference type="Gene3D" id="3.30.70.1430">
    <property type="entry name" value="Multidrug efflux transporter AcrB pore domain"/>
    <property type="match status" value="1"/>
</dbReference>
<dbReference type="SUPFAM" id="SSF82693">
    <property type="entry name" value="Multidrug efflux transporter AcrB pore domain, PN1, PN2, PC1 and PC2 subdomains"/>
    <property type="match status" value="2"/>
</dbReference>
<dbReference type="Gene3D" id="1.20.1640.10">
    <property type="entry name" value="Multidrug efflux transporter AcrB transmembrane domain"/>
    <property type="match status" value="1"/>
</dbReference>
<dbReference type="PANTHER" id="PTHR32063:SF0">
    <property type="entry name" value="SWARMING MOTILITY PROTEIN SWRC"/>
    <property type="match status" value="1"/>
</dbReference>
<feature type="non-terminal residue" evidence="2">
    <location>
        <position position="249"/>
    </location>
</feature>
<feature type="region of interest" description="Disordered" evidence="1">
    <location>
        <begin position="163"/>
        <end position="208"/>
    </location>
</feature>
<organism evidence="2">
    <name type="scientific">marine sediment metagenome</name>
    <dbReference type="NCBI Taxonomy" id="412755"/>
    <lineage>
        <taxon>unclassified sequences</taxon>
        <taxon>metagenomes</taxon>
        <taxon>ecological metagenomes</taxon>
    </lineage>
</organism>